<evidence type="ECO:0000256" key="1">
    <source>
        <dbReference type="ARBA" id="ARBA00007435"/>
    </source>
</evidence>
<keyword evidence="4" id="KW-1185">Reference proteome</keyword>
<dbReference type="Proteomes" id="UP000070467">
    <property type="component" value="Unassembled WGS sequence"/>
</dbReference>
<dbReference type="CDD" id="cd10456">
    <property type="entry name" value="GIY-YIG_UPF0213"/>
    <property type="match status" value="1"/>
</dbReference>
<evidence type="ECO:0000259" key="2">
    <source>
        <dbReference type="PROSITE" id="PS50164"/>
    </source>
</evidence>
<protein>
    <submittedName>
        <fullName evidence="3">GIY-YIG catalytic domain protein</fullName>
    </submittedName>
</protein>
<reference evidence="3 4" key="1">
    <citation type="submission" date="2016-01" db="EMBL/GenBank/DDBJ databases">
        <authorList>
            <person name="Mitreva M."/>
            <person name="Pepin K.H."/>
            <person name="Mihindukulasuriya K.A."/>
            <person name="Fulton R."/>
            <person name="Fronick C."/>
            <person name="O'Laughlin M."/>
            <person name="Miner T."/>
            <person name="Herter B."/>
            <person name="Rosa B.A."/>
            <person name="Cordes M."/>
            <person name="Tomlinson C."/>
            <person name="Wollam A."/>
            <person name="Palsikar V.B."/>
            <person name="Mardis E.R."/>
            <person name="Wilson R.K."/>
        </authorList>
    </citation>
    <scope>NUCLEOTIDE SEQUENCE [LARGE SCALE GENOMIC DNA]</scope>
    <source>
        <strain evidence="3 4">KA00071</strain>
    </source>
</reference>
<dbReference type="SUPFAM" id="SSF82771">
    <property type="entry name" value="GIY-YIG endonuclease"/>
    <property type="match status" value="1"/>
</dbReference>
<accession>A0ABR5TMY0</accession>
<dbReference type="InterPro" id="IPR050190">
    <property type="entry name" value="UPF0213_domain"/>
</dbReference>
<evidence type="ECO:0000313" key="3">
    <source>
        <dbReference type="EMBL" id="KXB58639.1"/>
    </source>
</evidence>
<comment type="similarity">
    <text evidence="1">Belongs to the UPF0213 family.</text>
</comment>
<organism evidence="3 4">
    <name type="scientific">Gemelliphila asaccharolytica</name>
    <dbReference type="NCBI Taxonomy" id="502393"/>
    <lineage>
        <taxon>Bacteria</taxon>
        <taxon>Bacillati</taxon>
        <taxon>Bacillota</taxon>
        <taxon>Bacilli</taxon>
        <taxon>Bacillales</taxon>
        <taxon>Gemellaceae</taxon>
        <taxon>Gemelliphila</taxon>
    </lineage>
</organism>
<dbReference type="InterPro" id="IPR000305">
    <property type="entry name" value="GIY-YIG_endonuc"/>
</dbReference>
<dbReference type="InterPro" id="IPR035901">
    <property type="entry name" value="GIY-YIG_endonuc_sf"/>
</dbReference>
<comment type="caution">
    <text evidence="3">The sequence shown here is derived from an EMBL/GenBank/DDBJ whole genome shotgun (WGS) entry which is preliminary data.</text>
</comment>
<gene>
    <name evidence="3" type="ORF">HMPREF1871_00405</name>
</gene>
<dbReference type="Pfam" id="PF01541">
    <property type="entry name" value="GIY-YIG"/>
    <property type="match status" value="1"/>
</dbReference>
<feature type="domain" description="GIY-YIG" evidence="2">
    <location>
        <begin position="6"/>
        <end position="81"/>
    </location>
</feature>
<dbReference type="PANTHER" id="PTHR34477">
    <property type="entry name" value="UPF0213 PROTEIN YHBQ"/>
    <property type="match status" value="1"/>
</dbReference>
<proteinExistence type="inferred from homology"/>
<dbReference type="Gene3D" id="3.40.1440.10">
    <property type="entry name" value="GIY-YIG endonuclease"/>
    <property type="match status" value="1"/>
</dbReference>
<evidence type="ECO:0000313" key="4">
    <source>
        <dbReference type="Proteomes" id="UP000070467"/>
    </source>
</evidence>
<dbReference type="EMBL" id="LSDB01000008">
    <property type="protein sequence ID" value="KXB58639.1"/>
    <property type="molecule type" value="Genomic_DNA"/>
</dbReference>
<dbReference type="RefSeq" id="WP_066129352.1">
    <property type="nucleotide sequence ID" value="NZ_KQ959861.1"/>
</dbReference>
<name>A0ABR5TMY0_9BACL</name>
<dbReference type="PROSITE" id="PS50164">
    <property type="entry name" value="GIY_YIG"/>
    <property type="match status" value="1"/>
</dbReference>
<sequence length="104" mass="12573">MILCNQKQFTYILLCNDNTFYIGYTNNLYLRILKHNLKKASKYTRGRTPVKLVYYDEFKTKSEALKNEFILKKYTKKQKIKYITLNMTSEKNMLIKKINEENKL</sequence>
<dbReference type="PANTHER" id="PTHR34477:SF1">
    <property type="entry name" value="UPF0213 PROTEIN YHBQ"/>
    <property type="match status" value="1"/>
</dbReference>